<feature type="region of interest" description="Disordered" evidence="1">
    <location>
        <begin position="1"/>
        <end position="24"/>
    </location>
</feature>
<evidence type="ECO:0000313" key="3">
    <source>
        <dbReference type="Proteomes" id="UP000636661"/>
    </source>
</evidence>
<name>A0A918HZC9_9ACTN</name>
<feature type="compositionally biased region" description="Pro residues" evidence="1">
    <location>
        <begin position="67"/>
        <end position="76"/>
    </location>
</feature>
<dbReference type="EMBL" id="BMTP01000010">
    <property type="protein sequence ID" value="GGU47165.1"/>
    <property type="molecule type" value="Genomic_DNA"/>
</dbReference>
<reference evidence="2" key="1">
    <citation type="journal article" date="2014" name="Int. J. Syst. Evol. Microbiol.">
        <title>Complete genome sequence of Corynebacterium casei LMG S-19264T (=DSM 44701T), isolated from a smear-ripened cheese.</title>
        <authorList>
            <consortium name="US DOE Joint Genome Institute (JGI-PGF)"/>
            <person name="Walter F."/>
            <person name="Albersmeier A."/>
            <person name="Kalinowski J."/>
            <person name="Ruckert C."/>
        </authorList>
    </citation>
    <scope>NUCLEOTIDE SEQUENCE</scope>
    <source>
        <strain evidence="2">JCM 4391</strain>
    </source>
</reference>
<evidence type="ECO:0000256" key="1">
    <source>
        <dbReference type="SAM" id="MobiDB-lite"/>
    </source>
</evidence>
<sequence>MAASQRREQGRPVRPFPADHRLFRPAPHVGAFPAATGALAVSRAALPVATAALPLTGSTAADQGSPRSPPQPPGPHRPGKPRAAAGGAPYPPLPAHARVRHAPDGPPAGVADVSGRDARGSG</sequence>
<reference evidence="2" key="2">
    <citation type="submission" date="2020-09" db="EMBL/GenBank/DDBJ databases">
        <authorList>
            <person name="Sun Q."/>
            <person name="Ohkuma M."/>
        </authorList>
    </citation>
    <scope>NUCLEOTIDE SEQUENCE</scope>
    <source>
        <strain evidence="2">JCM 4391</strain>
    </source>
</reference>
<protein>
    <submittedName>
        <fullName evidence="2">Uncharacterized protein</fullName>
    </submittedName>
</protein>
<keyword evidence="3" id="KW-1185">Reference proteome</keyword>
<dbReference type="Proteomes" id="UP000636661">
    <property type="component" value="Unassembled WGS sequence"/>
</dbReference>
<comment type="caution">
    <text evidence="2">The sequence shown here is derived from an EMBL/GenBank/DDBJ whole genome shotgun (WGS) entry which is preliminary data.</text>
</comment>
<feature type="region of interest" description="Disordered" evidence="1">
    <location>
        <begin position="56"/>
        <end position="122"/>
    </location>
</feature>
<dbReference type="AlphaFoldDB" id="A0A918HZC9"/>
<evidence type="ECO:0000313" key="2">
    <source>
        <dbReference type="EMBL" id="GGU47165.1"/>
    </source>
</evidence>
<gene>
    <name evidence="2" type="ORF">GCM10010274_39300</name>
</gene>
<proteinExistence type="predicted"/>
<organism evidence="2 3">
    <name type="scientific">Streptomyces lavendofoliae</name>
    <dbReference type="NCBI Taxonomy" id="67314"/>
    <lineage>
        <taxon>Bacteria</taxon>
        <taxon>Bacillati</taxon>
        <taxon>Actinomycetota</taxon>
        <taxon>Actinomycetes</taxon>
        <taxon>Kitasatosporales</taxon>
        <taxon>Streptomycetaceae</taxon>
        <taxon>Streptomyces</taxon>
    </lineage>
</organism>
<accession>A0A918HZC9</accession>
<feature type="compositionally biased region" description="Basic and acidic residues" evidence="1">
    <location>
        <begin position="1"/>
        <end position="22"/>
    </location>
</feature>